<proteinExistence type="predicted"/>
<name>A0A511YZU7_9CELL</name>
<organism evidence="3 4">
    <name type="scientific">Actinotalea fermentans</name>
    <dbReference type="NCBI Taxonomy" id="43671"/>
    <lineage>
        <taxon>Bacteria</taxon>
        <taxon>Bacillati</taxon>
        <taxon>Actinomycetota</taxon>
        <taxon>Actinomycetes</taxon>
        <taxon>Micrococcales</taxon>
        <taxon>Cellulomonadaceae</taxon>
        <taxon>Actinotalea</taxon>
    </lineage>
</organism>
<dbReference type="Pfam" id="PF11222">
    <property type="entry name" value="DUF3017"/>
    <property type="match status" value="1"/>
</dbReference>
<feature type="transmembrane region" description="Helical" evidence="2">
    <location>
        <begin position="12"/>
        <end position="29"/>
    </location>
</feature>
<dbReference type="InterPro" id="IPR021385">
    <property type="entry name" value="DUF3017"/>
</dbReference>
<feature type="transmembrane region" description="Helical" evidence="2">
    <location>
        <begin position="35"/>
        <end position="52"/>
    </location>
</feature>
<protein>
    <recommendedName>
        <fullName evidence="5">DUF3017 domain-containing protein</fullName>
    </recommendedName>
</protein>
<evidence type="ECO:0000256" key="1">
    <source>
        <dbReference type="SAM" id="MobiDB-lite"/>
    </source>
</evidence>
<reference evidence="3 4" key="1">
    <citation type="submission" date="2019-07" db="EMBL/GenBank/DDBJ databases">
        <title>Whole genome shotgun sequence of Actinotalea fermentans NBRC 105374.</title>
        <authorList>
            <person name="Hosoyama A."/>
            <person name="Uohara A."/>
            <person name="Ohji S."/>
            <person name="Ichikawa N."/>
        </authorList>
    </citation>
    <scope>NUCLEOTIDE SEQUENCE [LARGE SCALE GENOMIC DNA]</scope>
    <source>
        <strain evidence="3 4">NBRC 105374</strain>
    </source>
</reference>
<dbReference type="Proteomes" id="UP000321484">
    <property type="component" value="Unassembled WGS sequence"/>
</dbReference>
<keyword evidence="2" id="KW-1133">Transmembrane helix</keyword>
<keyword evidence="2" id="KW-0472">Membrane</keyword>
<feature type="compositionally biased region" description="Polar residues" evidence="1">
    <location>
        <begin position="98"/>
        <end position="108"/>
    </location>
</feature>
<keyword evidence="4" id="KW-1185">Reference proteome</keyword>
<dbReference type="EMBL" id="BJYK01000009">
    <property type="protein sequence ID" value="GEN80741.1"/>
    <property type="molecule type" value="Genomic_DNA"/>
</dbReference>
<accession>A0A511YZU7</accession>
<comment type="caution">
    <text evidence="3">The sequence shown here is derived from an EMBL/GenBank/DDBJ whole genome shotgun (WGS) entry which is preliminary data.</text>
</comment>
<evidence type="ECO:0000313" key="4">
    <source>
        <dbReference type="Proteomes" id="UP000321484"/>
    </source>
</evidence>
<dbReference type="RefSeq" id="WP_034248802.1">
    <property type="nucleotide sequence ID" value="NZ_BJYK01000009.1"/>
</dbReference>
<keyword evidence="2" id="KW-0812">Transmembrane</keyword>
<evidence type="ECO:0008006" key="5">
    <source>
        <dbReference type="Google" id="ProtNLM"/>
    </source>
</evidence>
<dbReference type="AlphaFoldDB" id="A0A511YZU7"/>
<feature type="region of interest" description="Disordered" evidence="1">
    <location>
        <begin position="86"/>
        <end position="108"/>
    </location>
</feature>
<gene>
    <name evidence="3" type="ORF">AFE02nite_24750</name>
</gene>
<feature type="transmembrane region" description="Helical" evidence="2">
    <location>
        <begin position="64"/>
        <end position="84"/>
    </location>
</feature>
<sequence length="108" mass="10891">MTEEERHRAPALWVVATGLAVAIGTGYLVGATEGLLVLAVTLTGAAVARLLWRGRRPEGVAVRSVWQDAVLLLAMAAAIATLALTPGVSSGTGGVPRTGQTTGQAGTS</sequence>
<evidence type="ECO:0000256" key="2">
    <source>
        <dbReference type="SAM" id="Phobius"/>
    </source>
</evidence>
<evidence type="ECO:0000313" key="3">
    <source>
        <dbReference type="EMBL" id="GEN80741.1"/>
    </source>
</evidence>